<evidence type="ECO:0000256" key="1">
    <source>
        <dbReference type="SAM" id="MobiDB-lite"/>
    </source>
</evidence>
<name>A0A0L6URY9_9BASI</name>
<comment type="caution">
    <text evidence="2">The sequence shown here is derived from an EMBL/GenBank/DDBJ whole genome shotgun (WGS) entry which is preliminary data.</text>
</comment>
<feature type="compositionally biased region" description="Basic and acidic residues" evidence="1">
    <location>
        <begin position="161"/>
        <end position="177"/>
    </location>
</feature>
<dbReference type="Proteomes" id="UP000037035">
    <property type="component" value="Unassembled WGS sequence"/>
</dbReference>
<feature type="compositionally biased region" description="Polar residues" evidence="1">
    <location>
        <begin position="184"/>
        <end position="198"/>
    </location>
</feature>
<sequence>MLTVGLEFLYANTTSLFDQEESPWKRLHNLLLRKVFLRPQRWGKKNSGKSATLTAVVIPKDQHAQKDLKMGKKQEYQFRFRFSSQNNPRFVYSLSLVDANQLSSYLMKTVCAQNNTRSLPYTTPEISTLLKKNSYKTFMEQTRGSEQNFQRKQSSGNRPKFPSDQHMTHNRDDRSTHFDGSTIPGKSTHSQNPKEQPTDINTFPLTAVVFHLCYNAKSTLHRYCGSIVECTRHSLQEERKVLYGKRLLQEEEGIIQGIVFVITRGERYHGGVHTVDRLWYYKMRKVTMDYNIQRTRYSGREYAWSKDSIGLLGVTMLGERKEGRLFVCSLSDRIARYAGACRQPLLNCAWNLHSGLHSLYCIVHGMFGGSVWTVKQYMQRHAGLNSLYFIVHGMFGWKRQCVDSTAIYASGCRDCTDLVQFSTAIYASGCRACTALECLKIKKKG</sequence>
<keyword evidence="3" id="KW-1185">Reference proteome</keyword>
<evidence type="ECO:0000313" key="3">
    <source>
        <dbReference type="Proteomes" id="UP000037035"/>
    </source>
</evidence>
<dbReference type="EMBL" id="LAVV01009424">
    <property type="protein sequence ID" value="KNZ50605.1"/>
    <property type="molecule type" value="Genomic_DNA"/>
</dbReference>
<evidence type="ECO:0000313" key="2">
    <source>
        <dbReference type="EMBL" id="KNZ50605.1"/>
    </source>
</evidence>
<feature type="region of interest" description="Disordered" evidence="1">
    <location>
        <begin position="141"/>
        <end position="198"/>
    </location>
</feature>
<organism evidence="2 3">
    <name type="scientific">Puccinia sorghi</name>
    <dbReference type="NCBI Taxonomy" id="27349"/>
    <lineage>
        <taxon>Eukaryota</taxon>
        <taxon>Fungi</taxon>
        <taxon>Dikarya</taxon>
        <taxon>Basidiomycota</taxon>
        <taxon>Pucciniomycotina</taxon>
        <taxon>Pucciniomycetes</taxon>
        <taxon>Pucciniales</taxon>
        <taxon>Pucciniaceae</taxon>
        <taxon>Puccinia</taxon>
    </lineage>
</organism>
<reference evidence="2 3" key="1">
    <citation type="submission" date="2015-08" db="EMBL/GenBank/DDBJ databases">
        <title>Next Generation Sequencing and Analysis of the Genome of Puccinia sorghi L Schw, the Causal Agent of Maize Common Rust.</title>
        <authorList>
            <person name="Rochi L."/>
            <person name="Burguener G."/>
            <person name="Darino M."/>
            <person name="Turjanski A."/>
            <person name="Kreff E."/>
            <person name="Dieguez M.J."/>
            <person name="Sacco F."/>
        </authorList>
    </citation>
    <scope>NUCLEOTIDE SEQUENCE [LARGE SCALE GENOMIC DNA]</scope>
    <source>
        <strain evidence="2 3">RO10H11247</strain>
    </source>
</reference>
<feature type="compositionally biased region" description="Polar residues" evidence="1">
    <location>
        <begin position="141"/>
        <end position="157"/>
    </location>
</feature>
<gene>
    <name evidence="2" type="ORF">VP01_432g5</name>
</gene>
<dbReference type="AlphaFoldDB" id="A0A0L6URY9"/>
<dbReference type="VEuPathDB" id="FungiDB:VP01_432g5"/>
<proteinExistence type="predicted"/>
<protein>
    <submittedName>
        <fullName evidence="2">Uncharacterized protein</fullName>
    </submittedName>
</protein>
<accession>A0A0L6URY9</accession>